<dbReference type="GeneID" id="8235734"/>
<keyword evidence="4" id="KW-1185">Reference proteome</keyword>
<feature type="compositionally biased region" description="Polar residues" evidence="1">
    <location>
        <begin position="532"/>
        <end position="551"/>
    </location>
</feature>
<feature type="compositionally biased region" description="Low complexity" evidence="1">
    <location>
        <begin position="443"/>
        <end position="454"/>
    </location>
</feature>
<feature type="compositionally biased region" description="Basic and acidic residues" evidence="1">
    <location>
        <begin position="315"/>
        <end position="331"/>
    </location>
</feature>
<proteinExistence type="predicted"/>
<feature type="region of interest" description="Disordered" evidence="1">
    <location>
        <begin position="1"/>
        <end position="21"/>
    </location>
</feature>
<feature type="region of interest" description="Disordered" evidence="1">
    <location>
        <begin position="498"/>
        <end position="551"/>
    </location>
</feature>
<dbReference type="KEGG" id="phu:Phum_PHUM490220"/>
<reference evidence="2" key="2">
    <citation type="submission" date="2007-04" db="EMBL/GenBank/DDBJ databases">
        <title>The genome of the human body louse.</title>
        <authorList>
            <consortium name="The Human Body Louse Genome Consortium"/>
            <person name="Kirkness E."/>
            <person name="Walenz B."/>
            <person name="Hass B."/>
            <person name="Bruggner R."/>
            <person name="Strausberg R."/>
        </authorList>
    </citation>
    <scope>NUCLEOTIDE SEQUENCE</scope>
    <source>
        <strain evidence="2">USDA</strain>
    </source>
</reference>
<reference evidence="2" key="1">
    <citation type="submission" date="2007-04" db="EMBL/GenBank/DDBJ databases">
        <title>Annotation of Pediculus humanus corporis strain USDA.</title>
        <authorList>
            <person name="Kirkness E."/>
            <person name="Hannick L."/>
            <person name="Hass B."/>
            <person name="Bruggner R."/>
            <person name="Lawson D."/>
            <person name="Bidwell S."/>
            <person name="Joardar V."/>
            <person name="Caler E."/>
            <person name="Walenz B."/>
            <person name="Inman J."/>
            <person name="Schobel S."/>
            <person name="Galinsky K."/>
            <person name="Amedeo P."/>
            <person name="Strausberg R."/>
        </authorList>
    </citation>
    <scope>NUCLEOTIDE SEQUENCE</scope>
    <source>
        <strain evidence="2">USDA</strain>
    </source>
</reference>
<protein>
    <submittedName>
        <fullName evidence="2 3">Uncharacterized protein</fullName>
    </submittedName>
</protein>
<dbReference type="RefSeq" id="XP_002430551.1">
    <property type="nucleotide sequence ID" value="XM_002430506.1"/>
</dbReference>
<dbReference type="CTD" id="8235734"/>
<dbReference type="EnsemblMetazoa" id="PHUM490220-RA">
    <property type="protein sequence ID" value="PHUM490220-PA"/>
    <property type="gene ID" value="PHUM490220"/>
</dbReference>
<name>E0VWQ7_PEDHC</name>
<evidence type="ECO:0000313" key="3">
    <source>
        <dbReference type="EnsemblMetazoa" id="PHUM490220-PA"/>
    </source>
</evidence>
<dbReference type="Proteomes" id="UP000009046">
    <property type="component" value="Unassembled WGS sequence"/>
</dbReference>
<feature type="region of interest" description="Disordered" evidence="1">
    <location>
        <begin position="162"/>
        <end position="187"/>
    </location>
</feature>
<dbReference type="EMBL" id="AAZO01005933">
    <property type="status" value="NOT_ANNOTATED_CDS"/>
    <property type="molecule type" value="Genomic_DNA"/>
</dbReference>
<feature type="region of interest" description="Disordered" evidence="1">
    <location>
        <begin position="346"/>
        <end position="365"/>
    </location>
</feature>
<reference evidence="3" key="3">
    <citation type="submission" date="2020-05" db="UniProtKB">
        <authorList>
            <consortium name="EnsemblMetazoa"/>
        </authorList>
    </citation>
    <scope>IDENTIFICATION</scope>
    <source>
        <strain evidence="3">USDA</strain>
    </source>
</reference>
<feature type="compositionally biased region" description="Polar residues" evidence="1">
    <location>
        <begin position="419"/>
        <end position="442"/>
    </location>
</feature>
<dbReference type="EMBL" id="DS235823">
    <property type="protein sequence ID" value="EEB17813.1"/>
    <property type="molecule type" value="Genomic_DNA"/>
</dbReference>
<feature type="region of interest" description="Disordered" evidence="1">
    <location>
        <begin position="307"/>
        <end position="331"/>
    </location>
</feature>
<dbReference type="AlphaFoldDB" id="E0VWQ7"/>
<dbReference type="InParanoid" id="E0VWQ7"/>
<accession>E0VWQ7</accession>
<feature type="compositionally biased region" description="Polar residues" evidence="1">
    <location>
        <begin position="124"/>
        <end position="136"/>
    </location>
</feature>
<feature type="region of interest" description="Disordered" evidence="1">
    <location>
        <begin position="92"/>
        <end position="142"/>
    </location>
</feature>
<evidence type="ECO:0000256" key="1">
    <source>
        <dbReference type="SAM" id="MobiDB-lite"/>
    </source>
</evidence>
<feature type="compositionally biased region" description="Low complexity" evidence="1">
    <location>
        <begin position="462"/>
        <end position="474"/>
    </location>
</feature>
<evidence type="ECO:0000313" key="4">
    <source>
        <dbReference type="Proteomes" id="UP000009046"/>
    </source>
</evidence>
<sequence>MDKNHEGEESDDSAPTNPCQQFNIGCHDNGMESDYNCQSINNNTIPSYEYRKTKTDQQNRISVVKEGKTYYQDAMKKEKTLKRQFSIQAEHDYHGKYGSGGEEEGREGKRELEGDNSEEAPCDDNTSSVVANGTHTSDWESSKDVLDGELSKHLISYHLNVSEVGKQEDSESKTEDKDNDGTQINYNDAINNSDYRYFYNENNYKSGNYCNAEYYTTNFRTTKGDVMLNEKDIQLINDQKTYNYQDGGGSVSAEFSNGNELVSYLRQQPDDMFLMQDAFQNQVMPKNIDQVIADTFKNDNRTFTGYVNYQNGSSPKDEASSEDSSHETEKLESKILNLSHIKYSHSSRASGGVSGDSDHQSSSHIYDNPLTERMFVLGRATSSLVVSSKTPHENSSGNYEGPFSERISLLGTDELDFENSPSPNRDLQSLDSPPTSRSQGNILSLTTTTTNSTTPNVRFDNSSLHPSPSPSSSSVMHCLNSLTNPSSTSVLQVLSPQRDLQNPDCDDQEMYSSLYNDNPSLNSLHSGYQHDQVVSSSTSGMIQSTPSNSAR</sequence>
<organism>
    <name type="scientific">Pediculus humanus subsp. corporis</name>
    <name type="common">Body louse</name>
    <dbReference type="NCBI Taxonomy" id="121224"/>
    <lineage>
        <taxon>Eukaryota</taxon>
        <taxon>Metazoa</taxon>
        <taxon>Ecdysozoa</taxon>
        <taxon>Arthropoda</taxon>
        <taxon>Hexapoda</taxon>
        <taxon>Insecta</taxon>
        <taxon>Pterygota</taxon>
        <taxon>Neoptera</taxon>
        <taxon>Paraneoptera</taxon>
        <taxon>Psocodea</taxon>
        <taxon>Troctomorpha</taxon>
        <taxon>Phthiraptera</taxon>
        <taxon>Anoplura</taxon>
        <taxon>Pediculidae</taxon>
        <taxon>Pediculus</taxon>
    </lineage>
</organism>
<feature type="compositionally biased region" description="Basic and acidic residues" evidence="1">
    <location>
        <begin position="165"/>
        <end position="180"/>
    </location>
</feature>
<feature type="compositionally biased region" description="Polar residues" evidence="1">
    <location>
        <begin position="510"/>
        <end position="526"/>
    </location>
</feature>
<evidence type="ECO:0000313" key="2">
    <source>
        <dbReference type="EMBL" id="EEB17813.1"/>
    </source>
</evidence>
<dbReference type="VEuPathDB" id="VectorBase:PHUM490220"/>
<dbReference type="HOGENOM" id="CLU_494610_0_0_1"/>
<feature type="region of interest" description="Disordered" evidence="1">
    <location>
        <begin position="414"/>
        <end position="480"/>
    </location>
</feature>
<gene>
    <name evidence="3" type="primary">8235734</name>
    <name evidence="2" type="ORF">Phum_PHUM490220</name>
</gene>